<reference evidence="2 3" key="1">
    <citation type="journal article" date="2015" name="Genome Biol. Evol.">
        <title>Phylogenomic analyses indicate that early fungi evolved digesting cell walls of algal ancestors of land plants.</title>
        <authorList>
            <person name="Chang Y."/>
            <person name="Wang S."/>
            <person name="Sekimoto S."/>
            <person name="Aerts A.L."/>
            <person name="Choi C."/>
            <person name="Clum A."/>
            <person name="LaButti K.M."/>
            <person name="Lindquist E.A."/>
            <person name="Yee Ngan C."/>
            <person name="Ohm R.A."/>
            <person name="Salamov A.A."/>
            <person name="Grigoriev I.V."/>
            <person name="Spatafora J.W."/>
            <person name="Berbee M.L."/>
        </authorList>
    </citation>
    <scope>NUCLEOTIDE SEQUENCE [LARGE SCALE GENOMIC DNA]</scope>
    <source>
        <strain evidence="2 3">NRRL 1564</strain>
    </source>
</reference>
<feature type="compositionally biased region" description="Low complexity" evidence="1">
    <location>
        <begin position="295"/>
        <end position="311"/>
    </location>
</feature>
<sequence length="416" mass="45471">MGKLLKKHIAHIVNGSAEKIQCFTHGDRWSIQVKQVSNLTTLRDNPFTFAGKAYPWSMKVGKVVHNLFLSSGNTGAMVQELNGAMHQIGHVPKVLHLGCCKIVTIYNSAVHQLCKYWLVTGLTCTCEALKIIKAKSPTVVAKPPAGTTVQLTPALETAQSMAAATIPTMGKLVECNCMASQNGTSTSKSPMKKDAPAQPEPTAEQPNNCHAVRIISSSAKNRSVSHQHVDSSWPGKLFTLPSPEQEPVKHLKEWMHKSIAIQEEVMAPKKDSDGNLLPQHQDVDNQMDEDANVLTTTPDDIPSDTDSSRTTNTHPKDFWDAEPLTNIIEPALSTYSDEVLAESAEPRGLMPLESVSEKALIDKAAIQGERALIDKANYRSTEMMSSSNWISKLKPFNGKGNILAWIAQIMDFLSAT</sequence>
<proteinExistence type="predicted"/>
<dbReference type="Proteomes" id="UP000242474">
    <property type="component" value="Unassembled WGS sequence"/>
</dbReference>
<name>A0A2G5B1T7_COERN</name>
<evidence type="ECO:0000313" key="2">
    <source>
        <dbReference type="EMBL" id="PIA12978.1"/>
    </source>
</evidence>
<dbReference type="STRING" id="763665.A0A2G5B1T7"/>
<dbReference type="AlphaFoldDB" id="A0A2G5B1T7"/>
<accession>A0A2G5B1T7</accession>
<feature type="region of interest" description="Disordered" evidence="1">
    <location>
        <begin position="293"/>
        <end position="318"/>
    </location>
</feature>
<evidence type="ECO:0000313" key="3">
    <source>
        <dbReference type="Proteomes" id="UP000242474"/>
    </source>
</evidence>
<feature type="compositionally biased region" description="Low complexity" evidence="1">
    <location>
        <begin position="196"/>
        <end position="206"/>
    </location>
</feature>
<organism evidence="2 3">
    <name type="scientific">Coemansia reversa (strain ATCC 12441 / NRRL 1564)</name>
    <dbReference type="NCBI Taxonomy" id="763665"/>
    <lineage>
        <taxon>Eukaryota</taxon>
        <taxon>Fungi</taxon>
        <taxon>Fungi incertae sedis</taxon>
        <taxon>Zoopagomycota</taxon>
        <taxon>Kickxellomycotina</taxon>
        <taxon>Kickxellomycetes</taxon>
        <taxon>Kickxellales</taxon>
        <taxon>Kickxellaceae</taxon>
        <taxon>Coemansia</taxon>
    </lineage>
</organism>
<keyword evidence="3" id="KW-1185">Reference proteome</keyword>
<protein>
    <submittedName>
        <fullName evidence="2">Uncharacterized protein</fullName>
    </submittedName>
</protein>
<gene>
    <name evidence="2" type="ORF">COEREDRAFT_11918</name>
</gene>
<dbReference type="EMBL" id="KZ303553">
    <property type="protein sequence ID" value="PIA12978.1"/>
    <property type="molecule type" value="Genomic_DNA"/>
</dbReference>
<feature type="region of interest" description="Disordered" evidence="1">
    <location>
        <begin position="181"/>
        <end position="208"/>
    </location>
</feature>
<evidence type="ECO:0000256" key="1">
    <source>
        <dbReference type="SAM" id="MobiDB-lite"/>
    </source>
</evidence>